<keyword evidence="1" id="KW-0812">Transmembrane</keyword>
<proteinExistence type="predicted"/>
<reference evidence="2 3" key="1">
    <citation type="submission" date="2018-05" db="EMBL/GenBank/DDBJ databases">
        <title>Genomic Encyclopedia of Type Strains, Phase IV (KMG-IV): sequencing the most valuable type-strain genomes for metagenomic binning, comparative biology and taxonomic classification.</title>
        <authorList>
            <person name="Goeker M."/>
        </authorList>
    </citation>
    <scope>NUCLEOTIDE SEQUENCE [LARGE SCALE GENOMIC DNA]</scope>
    <source>
        <strain evidence="2 3">DSM 18773</strain>
    </source>
</reference>
<dbReference type="AlphaFoldDB" id="A0A316D3F7"/>
<organism evidence="2 3">
    <name type="scientific">Tumebacillus permanentifrigoris</name>
    <dbReference type="NCBI Taxonomy" id="378543"/>
    <lineage>
        <taxon>Bacteria</taxon>
        <taxon>Bacillati</taxon>
        <taxon>Bacillota</taxon>
        <taxon>Bacilli</taxon>
        <taxon>Bacillales</taxon>
        <taxon>Alicyclobacillaceae</taxon>
        <taxon>Tumebacillus</taxon>
    </lineage>
</organism>
<dbReference type="RefSeq" id="WP_109691114.1">
    <property type="nucleotide sequence ID" value="NZ_QGGL01000023.1"/>
</dbReference>
<feature type="transmembrane region" description="Helical" evidence="1">
    <location>
        <begin position="39"/>
        <end position="59"/>
    </location>
</feature>
<feature type="transmembrane region" description="Helical" evidence="1">
    <location>
        <begin position="91"/>
        <end position="113"/>
    </location>
</feature>
<dbReference type="Proteomes" id="UP000245634">
    <property type="component" value="Unassembled WGS sequence"/>
</dbReference>
<keyword evidence="1" id="KW-1133">Transmembrane helix</keyword>
<feature type="transmembrane region" description="Helical" evidence="1">
    <location>
        <begin position="12"/>
        <end position="33"/>
    </location>
</feature>
<accession>A0A316D3F7</accession>
<evidence type="ECO:0000256" key="1">
    <source>
        <dbReference type="SAM" id="Phobius"/>
    </source>
</evidence>
<evidence type="ECO:0000313" key="3">
    <source>
        <dbReference type="Proteomes" id="UP000245634"/>
    </source>
</evidence>
<dbReference type="OrthoDB" id="2381756at2"/>
<protein>
    <submittedName>
        <fullName evidence="2">Uncharacterized protein</fullName>
    </submittedName>
</protein>
<sequence>MMEPYHRFKQSVAAGLWCTAVLAGNWLLVMFSYSVLHAFWLSVFLAGFSPIWLACYGMLLATRWRWLDLTLGVSSAALLAGWVLTLGVEGAGYRAMLIASLAGLAALATSTGWGTARLYQSLRVDARLLRVHKKDRAL</sequence>
<comment type="caution">
    <text evidence="2">The sequence shown here is derived from an EMBL/GenBank/DDBJ whole genome shotgun (WGS) entry which is preliminary data.</text>
</comment>
<dbReference type="EMBL" id="QGGL01000023">
    <property type="protein sequence ID" value="PWK05415.1"/>
    <property type="molecule type" value="Genomic_DNA"/>
</dbReference>
<keyword evidence="1" id="KW-0472">Membrane</keyword>
<feature type="transmembrane region" description="Helical" evidence="1">
    <location>
        <begin position="66"/>
        <end position="85"/>
    </location>
</feature>
<gene>
    <name evidence="2" type="ORF">C7459_12340</name>
</gene>
<evidence type="ECO:0000313" key="2">
    <source>
        <dbReference type="EMBL" id="PWK05415.1"/>
    </source>
</evidence>
<keyword evidence="3" id="KW-1185">Reference proteome</keyword>
<name>A0A316D3F7_9BACL</name>